<keyword evidence="2" id="KW-0645">Protease</keyword>
<accession>A0A371K115</accession>
<proteinExistence type="predicted"/>
<keyword evidence="2" id="KW-0378">Hydrolase</keyword>
<feature type="domain" description="NOMO third transthyretin-like" evidence="1">
    <location>
        <begin position="177"/>
        <end position="223"/>
    </location>
</feature>
<reference evidence="2 3" key="1">
    <citation type="submission" date="2018-08" db="EMBL/GenBank/DDBJ databases">
        <title>Lysobacter sp. zong2l5, whole genome shotgun sequence.</title>
        <authorList>
            <person name="Zhang X."/>
            <person name="Feng G."/>
            <person name="Zhu H."/>
        </authorList>
    </citation>
    <scope>NUCLEOTIDE SEQUENCE [LARGE SCALE GENOMIC DNA]</scope>
    <source>
        <strain evidence="3">zong2l5</strain>
    </source>
</reference>
<gene>
    <name evidence="2" type="ORF">DX914_13710</name>
</gene>
<dbReference type="EMBL" id="QTSU01000002">
    <property type="protein sequence ID" value="RDZ27588.1"/>
    <property type="molecule type" value="Genomic_DNA"/>
</dbReference>
<name>A0A371K115_9GAMM</name>
<protein>
    <submittedName>
        <fullName evidence="2">Carboxypeptidase regulatory-like domain-containing protein</fullName>
    </submittedName>
</protein>
<keyword evidence="2" id="KW-0121">Carboxypeptidase</keyword>
<dbReference type="AlphaFoldDB" id="A0A371K115"/>
<dbReference type="OrthoDB" id="6058208at2"/>
<evidence type="ECO:0000313" key="2">
    <source>
        <dbReference type="EMBL" id="RDZ27588.1"/>
    </source>
</evidence>
<organism evidence="2 3">
    <name type="scientific">Lysobacter silvisoli</name>
    <dbReference type="NCBI Taxonomy" id="2293254"/>
    <lineage>
        <taxon>Bacteria</taxon>
        <taxon>Pseudomonadati</taxon>
        <taxon>Pseudomonadota</taxon>
        <taxon>Gammaproteobacteria</taxon>
        <taxon>Lysobacterales</taxon>
        <taxon>Lysobacteraceae</taxon>
        <taxon>Lysobacter</taxon>
    </lineage>
</organism>
<dbReference type="GO" id="GO:0004180">
    <property type="term" value="F:carboxypeptidase activity"/>
    <property type="evidence" value="ECO:0007669"/>
    <property type="project" value="UniProtKB-KW"/>
</dbReference>
<evidence type="ECO:0000259" key="1">
    <source>
        <dbReference type="Pfam" id="PF23193"/>
    </source>
</evidence>
<dbReference type="Pfam" id="PF23193">
    <property type="entry name" value="NOMO_3rd"/>
    <property type="match status" value="1"/>
</dbReference>
<dbReference type="InterPro" id="IPR056189">
    <property type="entry name" value="NOMO_3rd"/>
</dbReference>
<comment type="caution">
    <text evidence="2">The sequence shown here is derived from an EMBL/GenBank/DDBJ whole genome shotgun (WGS) entry which is preliminary data.</text>
</comment>
<evidence type="ECO:0000313" key="3">
    <source>
        <dbReference type="Proteomes" id="UP000264492"/>
    </source>
</evidence>
<dbReference type="Proteomes" id="UP000264492">
    <property type="component" value="Unassembled WGS sequence"/>
</dbReference>
<keyword evidence="3" id="KW-1185">Reference proteome</keyword>
<sequence length="291" mass="32181">MALIGPTSRSKSSMILLDGPDIPAPPAPKEVRIDVDQRGLATTSMRANQMPGPHSSGMLAVQVGDLRQTMASMRASESDMRVRMDGAEVLTLNYDGLNEAREAMSACLDGKRYAGKTVREATAEIRPLGASTIAGSAYYKGALLAKKQYPPKGSQAVGLIWMTDEFKAWYEQVKRDKKLPPTIPESILKHFMSTTIVDDQGGFRFTRLPPGEYMLIANYSYKENVSRQEVIGRTDVYAGNRYIGSNDHIASWSYDVMQGTSYHKTVFVRRDGDTVTVSLDKSQLICFFVCL</sequence>